<dbReference type="EMBL" id="CAXAMM010031735">
    <property type="protein sequence ID" value="CAK9068606.1"/>
    <property type="molecule type" value="Genomic_DNA"/>
</dbReference>
<sequence length="297" mass="33657">MFAGKRSISRAFKAHGKSVVALDISLDPRDDILSPLGFVRHLYAAMHIARGGLCSMGVCCSSWTTVNRGTSGRTAENPLGREWLPSVKSSNLMVVRAVLIILTVMYHQGHWMLENPLTSIIDLAPRMQALLSNRVVFRAMTWLGMFGGASPKPVKLLADDAWIARLYRKLQRANFPKSDTTIRYRNKRGELKFRGSKTLKASQTYPKKFGHSAPIQQMLNLQYSITNHIYLIPADHARSKVYHAWNTYALQEPDHTQFLDYEDLWTDAELDAVEDWLESRLQGRASRRRLNIGDLGS</sequence>
<evidence type="ECO:0000313" key="2">
    <source>
        <dbReference type="Proteomes" id="UP001642464"/>
    </source>
</evidence>
<organism evidence="1 2">
    <name type="scientific">Durusdinium trenchii</name>
    <dbReference type="NCBI Taxonomy" id="1381693"/>
    <lineage>
        <taxon>Eukaryota</taxon>
        <taxon>Sar</taxon>
        <taxon>Alveolata</taxon>
        <taxon>Dinophyceae</taxon>
        <taxon>Suessiales</taxon>
        <taxon>Symbiodiniaceae</taxon>
        <taxon>Durusdinium</taxon>
    </lineage>
</organism>
<proteinExistence type="predicted"/>
<gene>
    <name evidence="1" type="ORF">SCF082_LOCUS34514</name>
</gene>
<keyword evidence="2" id="KW-1185">Reference proteome</keyword>
<evidence type="ECO:0000313" key="1">
    <source>
        <dbReference type="EMBL" id="CAK9068606.1"/>
    </source>
</evidence>
<protein>
    <submittedName>
        <fullName evidence="1">Uncharacterized protein</fullName>
    </submittedName>
</protein>
<reference evidence="1 2" key="1">
    <citation type="submission" date="2024-02" db="EMBL/GenBank/DDBJ databases">
        <authorList>
            <person name="Chen Y."/>
            <person name="Shah S."/>
            <person name="Dougan E. K."/>
            <person name="Thang M."/>
            <person name="Chan C."/>
        </authorList>
    </citation>
    <scope>NUCLEOTIDE SEQUENCE [LARGE SCALE GENOMIC DNA]</scope>
</reference>
<dbReference type="Proteomes" id="UP001642464">
    <property type="component" value="Unassembled WGS sequence"/>
</dbReference>
<name>A0ABP0NXU1_9DINO</name>
<accession>A0ABP0NXU1</accession>
<comment type="caution">
    <text evidence="1">The sequence shown here is derived from an EMBL/GenBank/DDBJ whole genome shotgun (WGS) entry which is preliminary data.</text>
</comment>